<keyword evidence="2" id="KW-1185">Reference proteome</keyword>
<dbReference type="Proteomes" id="UP000193884">
    <property type="component" value="Unassembled WGS sequence"/>
</dbReference>
<evidence type="ECO:0000313" key="1">
    <source>
        <dbReference type="EMBL" id="OSJ28412.1"/>
    </source>
</evidence>
<protein>
    <submittedName>
        <fullName evidence="1">Uncharacterized protein</fullName>
    </submittedName>
</protein>
<comment type="caution">
    <text evidence="1">The sequence shown here is derived from an EMBL/GenBank/DDBJ whole genome shotgun (WGS) entry which is preliminary data.</text>
</comment>
<reference evidence="1 2" key="1">
    <citation type="submission" date="2017-03" db="EMBL/GenBank/DDBJ databases">
        <title>Whole genome sequences of fourteen strains of Bradyrhizobium canariense and one strain of Bradyrhizobium japonicum isolated from Lupinus (Papilionoideae: Genisteae) species in Algeria.</title>
        <authorList>
            <person name="Crovadore J."/>
            <person name="Chekireb D."/>
            <person name="Brachmann A."/>
            <person name="Chablais R."/>
            <person name="Cochard B."/>
            <person name="Lefort F."/>
        </authorList>
    </citation>
    <scope>NUCLEOTIDE SEQUENCE [LARGE SCALE GENOMIC DNA]</scope>
    <source>
        <strain evidence="1 2">UBMAN05</strain>
    </source>
</reference>
<proteinExistence type="predicted"/>
<accession>A0ABX3X2J2</accession>
<sequence>MCLPLRSPDSGAAFHRAIKRCVEASMSQAYRSHEERSTARRKWMNVPPGMTPDLADEFMRLNAGERVRRITSGDKRCGPALVTPQRFKKHCELHPEWADEARRLARDGACHWVTIPSAGDLSHL</sequence>
<gene>
    <name evidence="1" type="ORF">BST63_16865</name>
</gene>
<name>A0ABX3X2J2_9BRAD</name>
<dbReference type="EMBL" id="NAFK01000161">
    <property type="protein sequence ID" value="OSJ28412.1"/>
    <property type="molecule type" value="Genomic_DNA"/>
</dbReference>
<organism evidence="1 2">
    <name type="scientific">Bradyrhizobium canariense</name>
    <dbReference type="NCBI Taxonomy" id="255045"/>
    <lineage>
        <taxon>Bacteria</taxon>
        <taxon>Pseudomonadati</taxon>
        <taxon>Pseudomonadota</taxon>
        <taxon>Alphaproteobacteria</taxon>
        <taxon>Hyphomicrobiales</taxon>
        <taxon>Nitrobacteraceae</taxon>
        <taxon>Bradyrhizobium</taxon>
    </lineage>
</organism>
<evidence type="ECO:0000313" key="2">
    <source>
        <dbReference type="Proteomes" id="UP000193884"/>
    </source>
</evidence>